<dbReference type="GO" id="GO:0030414">
    <property type="term" value="F:peptidase inhibitor activity"/>
    <property type="evidence" value="ECO:0007669"/>
    <property type="project" value="InterPro"/>
</dbReference>
<proteinExistence type="predicted"/>
<evidence type="ECO:0000313" key="3">
    <source>
        <dbReference type="Proteomes" id="UP001195483"/>
    </source>
</evidence>
<dbReference type="InterPro" id="IPR008197">
    <property type="entry name" value="WAP_dom"/>
</dbReference>
<keyword evidence="3" id="KW-1185">Reference proteome</keyword>
<dbReference type="InterPro" id="IPR036645">
    <property type="entry name" value="Elafin-like_sf"/>
</dbReference>
<protein>
    <recommendedName>
        <fullName evidence="1">WAP domain-containing protein</fullName>
    </recommendedName>
</protein>
<dbReference type="AlphaFoldDB" id="A0AAE0T836"/>
<dbReference type="Proteomes" id="UP001195483">
    <property type="component" value="Unassembled WGS sequence"/>
</dbReference>
<name>A0AAE0T836_9BIVA</name>
<dbReference type="Gene3D" id="4.10.75.10">
    <property type="entry name" value="Elafin-like"/>
    <property type="match status" value="1"/>
</dbReference>
<dbReference type="CDD" id="cd00199">
    <property type="entry name" value="WAP"/>
    <property type="match status" value="1"/>
</dbReference>
<comment type="caution">
    <text evidence="2">The sequence shown here is derived from an EMBL/GenBank/DDBJ whole genome shotgun (WGS) entry which is preliminary data.</text>
</comment>
<accession>A0AAE0T836</accession>
<dbReference type="PRINTS" id="PR00003">
    <property type="entry name" value="4DISULPHCORE"/>
</dbReference>
<dbReference type="GO" id="GO:0005576">
    <property type="term" value="C:extracellular region"/>
    <property type="evidence" value="ECO:0007669"/>
    <property type="project" value="InterPro"/>
</dbReference>
<reference evidence="2" key="1">
    <citation type="journal article" date="2021" name="Genome Biol. Evol.">
        <title>A High-Quality Reference Genome for a Parasitic Bivalve with Doubly Uniparental Inheritance (Bivalvia: Unionida).</title>
        <authorList>
            <person name="Smith C.H."/>
        </authorList>
    </citation>
    <scope>NUCLEOTIDE SEQUENCE</scope>
    <source>
        <strain evidence="2">CHS0354</strain>
    </source>
</reference>
<evidence type="ECO:0000259" key="1">
    <source>
        <dbReference type="PROSITE" id="PS51390"/>
    </source>
</evidence>
<dbReference type="EMBL" id="JAEAOA010000138">
    <property type="protein sequence ID" value="KAK3605484.1"/>
    <property type="molecule type" value="Genomic_DNA"/>
</dbReference>
<dbReference type="SUPFAM" id="SSF57256">
    <property type="entry name" value="Elafin-like"/>
    <property type="match status" value="1"/>
</dbReference>
<evidence type="ECO:0000313" key="2">
    <source>
        <dbReference type="EMBL" id="KAK3605484.1"/>
    </source>
</evidence>
<dbReference type="Pfam" id="PF00095">
    <property type="entry name" value="WAP"/>
    <property type="match status" value="1"/>
</dbReference>
<reference evidence="2" key="3">
    <citation type="submission" date="2023-05" db="EMBL/GenBank/DDBJ databases">
        <authorList>
            <person name="Smith C.H."/>
        </authorList>
    </citation>
    <scope>NUCLEOTIDE SEQUENCE</scope>
    <source>
        <strain evidence="2">CHS0354</strain>
        <tissue evidence="2">Mantle</tissue>
    </source>
</reference>
<dbReference type="SMART" id="SM00217">
    <property type="entry name" value="WAP"/>
    <property type="match status" value="1"/>
</dbReference>
<organism evidence="2 3">
    <name type="scientific">Potamilus streckersoni</name>
    <dbReference type="NCBI Taxonomy" id="2493646"/>
    <lineage>
        <taxon>Eukaryota</taxon>
        <taxon>Metazoa</taxon>
        <taxon>Spiralia</taxon>
        <taxon>Lophotrochozoa</taxon>
        <taxon>Mollusca</taxon>
        <taxon>Bivalvia</taxon>
        <taxon>Autobranchia</taxon>
        <taxon>Heteroconchia</taxon>
        <taxon>Palaeoheterodonta</taxon>
        <taxon>Unionida</taxon>
        <taxon>Unionoidea</taxon>
        <taxon>Unionidae</taxon>
        <taxon>Ambleminae</taxon>
        <taxon>Lampsilini</taxon>
        <taxon>Potamilus</taxon>
    </lineage>
</organism>
<dbReference type="FunFam" id="4.10.75.10:FF:000001">
    <property type="entry name" value="Anosmin 1"/>
    <property type="match status" value="1"/>
</dbReference>
<gene>
    <name evidence="2" type="ORF">CHS0354_001472</name>
</gene>
<reference evidence="2" key="2">
    <citation type="journal article" date="2021" name="Genome Biol. Evol.">
        <title>Developing a high-quality reference genome for a parasitic bivalve with doubly uniparental inheritance (Bivalvia: Unionida).</title>
        <authorList>
            <person name="Smith C.H."/>
        </authorList>
    </citation>
    <scope>NUCLEOTIDE SEQUENCE</scope>
    <source>
        <strain evidence="2">CHS0354</strain>
        <tissue evidence="2">Mantle</tissue>
    </source>
</reference>
<feature type="domain" description="WAP" evidence="1">
    <location>
        <begin position="105"/>
        <end position="150"/>
    </location>
</feature>
<sequence>MLFSMVLGFHQLGAHFRAKASKPAPDKQTSRDLRERPLAVGSVHCYRQDLQKTFYNRDWGQYDNQHIEIKLNCCCQIQLTTMGCLYIAFLLFLTNAVCQIITTDVVNKRGSCPQSRGSGICVELCSSDIDCSGNQKCCSNGCGHTCQNPVDVEPQNPCDFGSPLSSIFCGYGPTHQDCPKGYSCKIDPLDAYAVCCSEDLCPEGEDSTKCYVDPCDVITCLAFPDAQCIPNYCNGCYASFFIGGKNVTSVCEGADEPPCPEGSTRVECKVDPCEVTKCPQYPSARCVPNYCGGCYAAFFVGEKNVTEKCRVSNIRDGSCQDGSVIVDCLVDPCKDAKCSQRPRARCVVNYCGGCRAEFFVGKRNVTEKCEVSQHCPDGKPIVSCKVDPCQVTKCPKYPRARCVAHYCGGCHAHFFVGERNVTKDCQTSEPCPDGKPPVSCLDDPCQVTKCPKYPQARCVANYCGGCHAHFFVGERNVTKDCQTSEPCPDGKPPVSCLVDPCQVTKCPKYPQARCVAHYCGGCHAHFFVGERNVTKDCQTSGLCPDGSQPVNCYENPCQFAKCPYSKCVPNYCGGCYAVCV</sequence>
<dbReference type="PROSITE" id="PS51390">
    <property type="entry name" value="WAP"/>
    <property type="match status" value="1"/>
</dbReference>